<dbReference type="CDD" id="cd07521">
    <property type="entry name" value="HAD_FCP1-like"/>
    <property type="match status" value="1"/>
</dbReference>
<protein>
    <recommendedName>
        <fullName evidence="3 13">Mitochondrial import inner membrane translocase subunit TIM50</fullName>
    </recommendedName>
</protein>
<evidence type="ECO:0000256" key="6">
    <source>
        <dbReference type="ARBA" id="ARBA00022792"/>
    </source>
</evidence>
<evidence type="ECO:0000256" key="5">
    <source>
        <dbReference type="ARBA" id="ARBA00022692"/>
    </source>
</evidence>
<feature type="compositionally biased region" description="Low complexity" evidence="14">
    <location>
        <begin position="426"/>
        <end position="439"/>
    </location>
</feature>
<dbReference type="Pfam" id="PF03031">
    <property type="entry name" value="NIF"/>
    <property type="match status" value="1"/>
</dbReference>
<accession>A0A1X2IQ58</accession>
<evidence type="ECO:0000256" key="7">
    <source>
        <dbReference type="ARBA" id="ARBA00022927"/>
    </source>
</evidence>
<evidence type="ECO:0000313" key="17">
    <source>
        <dbReference type="Proteomes" id="UP000193560"/>
    </source>
</evidence>
<feature type="region of interest" description="Disordered" evidence="14">
    <location>
        <begin position="409"/>
        <end position="439"/>
    </location>
</feature>
<dbReference type="OrthoDB" id="287041at2759"/>
<keyword evidence="17" id="KW-1185">Reference proteome</keyword>
<evidence type="ECO:0000256" key="2">
    <source>
        <dbReference type="ARBA" id="ARBA00006344"/>
    </source>
</evidence>
<dbReference type="PANTHER" id="PTHR12210">
    <property type="entry name" value="DULLARD PROTEIN PHOSPHATASE"/>
    <property type="match status" value="1"/>
</dbReference>
<keyword evidence="12" id="KW-0472">Membrane</keyword>
<evidence type="ECO:0000256" key="1">
    <source>
        <dbReference type="ARBA" id="ARBA00004434"/>
    </source>
</evidence>
<dbReference type="Gene3D" id="3.40.50.1000">
    <property type="entry name" value="HAD superfamily/HAD-like"/>
    <property type="match status" value="1"/>
</dbReference>
<dbReference type="PROSITE" id="PS50969">
    <property type="entry name" value="FCP1"/>
    <property type="match status" value="1"/>
</dbReference>
<evidence type="ECO:0000256" key="10">
    <source>
        <dbReference type="ARBA" id="ARBA00023010"/>
    </source>
</evidence>
<comment type="caution">
    <text evidence="16">The sequence shown here is derived from an EMBL/GenBank/DDBJ whole genome shotgun (WGS) entry which is preliminary data.</text>
</comment>
<keyword evidence="11 13" id="KW-0496">Mitochondrion</keyword>
<dbReference type="InterPro" id="IPR023214">
    <property type="entry name" value="HAD_sf"/>
</dbReference>
<dbReference type="GO" id="GO:0005744">
    <property type="term" value="C:TIM23 mitochondrial import inner membrane translocase complex"/>
    <property type="evidence" value="ECO:0007669"/>
    <property type="project" value="UniProtKB-UniRule"/>
</dbReference>
<dbReference type="EMBL" id="MCGE01000006">
    <property type="protein sequence ID" value="ORZ20409.1"/>
    <property type="molecule type" value="Genomic_DNA"/>
</dbReference>
<dbReference type="InterPro" id="IPR004274">
    <property type="entry name" value="FCP1_dom"/>
</dbReference>
<keyword evidence="8 13" id="KW-0809">Transit peptide</keyword>
<keyword evidence="6" id="KW-0999">Mitochondrion inner membrane</keyword>
<evidence type="ECO:0000256" key="8">
    <source>
        <dbReference type="ARBA" id="ARBA00022946"/>
    </source>
</evidence>
<feature type="domain" description="FCP1 homology" evidence="15">
    <location>
        <begin position="143"/>
        <end position="286"/>
    </location>
</feature>
<dbReference type="SMART" id="SM00577">
    <property type="entry name" value="CPDc"/>
    <property type="match status" value="1"/>
</dbReference>
<keyword evidence="9" id="KW-1133">Transmembrane helix</keyword>
<feature type="region of interest" description="Disordered" evidence="14">
    <location>
        <begin position="13"/>
        <end position="66"/>
    </location>
</feature>
<keyword evidence="7 13" id="KW-0653">Protein transport</keyword>
<dbReference type="GO" id="GO:0015031">
    <property type="term" value="P:protein transport"/>
    <property type="evidence" value="ECO:0007669"/>
    <property type="project" value="UniProtKB-KW"/>
</dbReference>
<dbReference type="Proteomes" id="UP000193560">
    <property type="component" value="Unassembled WGS sequence"/>
</dbReference>
<keyword evidence="4 13" id="KW-0813">Transport</keyword>
<keyword evidence="10 13" id="KW-0811">Translocation</keyword>
<comment type="similarity">
    <text evidence="2 13">Belongs to the TIM50 family.</text>
</comment>
<reference evidence="16 17" key="1">
    <citation type="submission" date="2016-07" db="EMBL/GenBank/DDBJ databases">
        <title>Pervasive Adenine N6-methylation of Active Genes in Fungi.</title>
        <authorList>
            <consortium name="DOE Joint Genome Institute"/>
            <person name="Mondo S.J."/>
            <person name="Dannebaum R.O."/>
            <person name="Kuo R.C."/>
            <person name="Labutti K."/>
            <person name="Haridas S."/>
            <person name="Kuo A."/>
            <person name="Salamov A."/>
            <person name="Ahrendt S.R."/>
            <person name="Lipzen A."/>
            <person name="Sullivan W."/>
            <person name="Andreopoulos W.B."/>
            <person name="Clum A."/>
            <person name="Lindquist E."/>
            <person name="Daum C."/>
            <person name="Ramamoorthy G.K."/>
            <person name="Gryganskyi A."/>
            <person name="Culley D."/>
            <person name="Magnuson J.K."/>
            <person name="James T.Y."/>
            <person name="O'Malley M.A."/>
            <person name="Stajich J.E."/>
            <person name="Spatafora J.W."/>
            <person name="Visel A."/>
            <person name="Grigoriev I.V."/>
        </authorList>
    </citation>
    <scope>NUCLEOTIDE SEQUENCE [LARGE SCALE GENOMIC DNA]</scope>
    <source>
        <strain evidence="16 17">NRRL 1336</strain>
    </source>
</reference>
<dbReference type="FunFam" id="3.40.50.1000:FF:000019">
    <property type="entry name" value="Mitochondrial import inner membrane translocase subunit TIM50"/>
    <property type="match status" value="1"/>
</dbReference>
<dbReference type="AlphaFoldDB" id="A0A1X2IQ58"/>
<comment type="subunit">
    <text evidence="13">Component of the TIM23 complex.</text>
</comment>
<name>A0A1X2IQ58_9FUNG</name>
<proteinExistence type="inferred from homology"/>
<gene>
    <name evidence="16" type="ORF">BCR42DRAFT_370099</name>
</gene>
<evidence type="ECO:0000256" key="11">
    <source>
        <dbReference type="ARBA" id="ARBA00023128"/>
    </source>
</evidence>
<sequence length="439" mass="50170">MIRTSVSRLAKNGLRRAYTTGQTPQPESSKAVHSLAEEALAKKTGGQFKATLPKGDKKPAKATGAKDNQWKSIAIGTGAVTGSVIGGLFYYGRPFADGREDKYVSQNPLTASYHRALDRFQEFRQEMHQPMWDQLLPDPLPEPYRRPYTLVINLDETLVYSTWSREHGWRHAKRPGVDYFLSYLSQFYEIVIFTSQPAMNAMPILDKLDPYQYAMYRLYRDGTRYVDGKYIKDISHLNRDLSKVIIMDSNPAAFSMQPENGVALKPWKGEANDSGLLDYIPFLEAVALTNPTDVRPVLQSFGDSHIPEEWAKREADMNEQHRQQWLAEQQGKPSKRNLGSLLRGGGGAGTQEPEGPPPTYLEQMRKHVRETFAQEHEQMKVQQDQMMKDMEMQKEKMKEMKMTVWELMSQVSSGQPLLPPGQEVPQDNQQQQQQQRQDQ</sequence>
<dbReference type="InterPro" id="IPR050365">
    <property type="entry name" value="TIM50"/>
</dbReference>
<feature type="region of interest" description="Disordered" evidence="14">
    <location>
        <begin position="327"/>
        <end position="359"/>
    </location>
</feature>
<evidence type="ECO:0000256" key="12">
    <source>
        <dbReference type="ARBA" id="ARBA00023136"/>
    </source>
</evidence>
<comment type="function">
    <text evidence="13">Essential component of the TIM23 complex, a complex that mediates the translocation of transit peptide-containing proteins across the mitochondrial inner membrane.</text>
</comment>
<keyword evidence="5" id="KW-0812">Transmembrane</keyword>
<evidence type="ECO:0000313" key="16">
    <source>
        <dbReference type="EMBL" id="ORZ20409.1"/>
    </source>
</evidence>
<evidence type="ECO:0000256" key="9">
    <source>
        <dbReference type="ARBA" id="ARBA00022989"/>
    </source>
</evidence>
<dbReference type="STRING" id="90262.A0A1X2IQ58"/>
<evidence type="ECO:0000256" key="14">
    <source>
        <dbReference type="SAM" id="MobiDB-lite"/>
    </source>
</evidence>
<dbReference type="SUPFAM" id="SSF56784">
    <property type="entry name" value="HAD-like"/>
    <property type="match status" value="1"/>
</dbReference>
<evidence type="ECO:0000256" key="3">
    <source>
        <dbReference type="ARBA" id="ARBA00020799"/>
    </source>
</evidence>
<evidence type="ECO:0000256" key="13">
    <source>
        <dbReference type="RuleBase" id="RU365079"/>
    </source>
</evidence>
<evidence type="ECO:0000256" key="4">
    <source>
        <dbReference type="ARBA" id="ARBA00022448"/>
    </source>
</evidence>
<feature type="compositionally biased region" description="Polar residues" evidence="14">
    <location>
        <begin position="19"/>
        <end position="28"/>
    </location>
</feature>
<organism evidence="16 17">
    <name type="scientific">Absidia repens</name>
    <dbReference type="NCBI Taxonomy" id="90262"/>
    <lineage>
        <taxon>Eukaryota</taxon>
        <taxon>Fungi</taxon>
        <taxon>Fungi incertae sedis</taxon>
        <taxon>Mucoromycota</taxon>
        <taxon>Mucoromycotina</taxon>
        <taxon>Mucoromycetes</taxon>
        <taxon>Mucorales</taxon>
        <taxon>Cunninghamellaceae</taxon>
        <taxon>Absidia</taxon>
    </lineage>
</organism>
<comment type="subcellular location">
    <subcellularLocation>
        <location evidence="1 13">Mitochondrion inner membrane</location>
        <topology evidence="1 13">Single-pass membrane protein</topology>
    </subcellularLocation>
</comment>
<evidence type="ECO:0000259" key="15">
    <source>
        <dbReference type="PROSITE" id="PS50969"/>
    </source>
</evidence>
<dbReference type="InterPro" id="IPR036412">
    <property type="entry name" value="HAD-like_sf"/>
</dbReference>